<dbReference type="Gene3D" id="1.25.40.20">
    <property type="entry name" value="Ankyrin repeat-containing domain"/>
    <property type="match status" value="1"/>
</dbReference>
<reference evidence="5" key="2">
    <citation type="submission" date="2024-10" db="UniProtKB">
        <authorList>
            <consortium name="EnsemblProtists"/>
        </authorList>
    </citation>
    <scope>IDENTIFICATION</scope>
</reference>
<organism evidence="5 6">
    <name type="scientific">Emiliania huxleyi (strain CCMP1516)</name>
    <dbReference type="NCBI Taxonomy" id="280463"/>
    <lineage>
        <taxon>Eukaryota</taxon>
        <taxon>Haptista</taxon>
        <taxon>Haptophyta</taxon>
        <taxon>Prymnesiophyceae</taxon>
        <taxon>Isochrysidales</taxon>
        <taxon>Noelaerhabdaceae</taxon>
        <taxon>Emiliania</taxon>
    </lineage>
</organism>
<dbReference type="eggNOG" id="ENOG502S1H1">
    <property type="taxonomic scope" value="Eukaryota"/>
</dbReference>
<evidence type="ECO:0000256" key="4">
    <source>
        <dbReference type="SAM" id="MobiDB-lite"/>
    </source>
</evidence>
<feature type="region of interest" description="Disordered" evidence="4">
    <location>
        <begin position="1"/>
        <end position="21"/>
    </location>
</feature>
<evidence type="ECO:0008006" key="7">
    <source>
        <dbReference type="Google" id="ProtNLM"/>
    </source>
</evidence>
<dbReference type="PANTHER" id="PTHR24173:SF74">
    <property type="entry name" value="ANKYRIN REPEAT DOMAIN-CONTAINING PROTEIN 16"/>
    <property type="match status" value="1"/>
</dbReference>
<reference evidence="6" key="1">
    <citation type="journal article" date="2013" name="Nature">
        <title>Pan genome of the phytoplankton Emiliania underpins its global distribution.</title>
        <authorList>
            <person name="Read B.A."/>
            <person name="Kegel J."/>
            <person name="Klute M.J."/>
            <person name="Kuo A."/>
            <person name="Lefebvre S.C."/>
            <person name="Maumus F."/>
            <person name="Mayer C."/>
            <person name="Miller J."/>
            <person name="Monier A."/>
            <person name="Salamov A."/>
            <person name="Young J."/>
            <person name="Aguilar M."/>
            <person name="Claverie J.M."/>
            <person name="Frickenhaus S."/>
            <person name="Gonzalez K."/>
            <person name="Herman E.K."/>
            <person name="Lin Y.C."/>
            <person name="Napier J."/>
            <person name="Ogata H."/>
            <person name="Sarno A.F."/>
            <person name="Shmutz J."/>
            <person name="Schroeder D."/>
            <person name="de Vargas C."/>
            <person name="Verret F."/>
            <person name="von Dassow P."/>
            <person name="Valentin K."/>
            <person name="Van de Peer Y."/>
            <person name="Wheeler G."/>
            <person name="Dacks J.B."/>
            <person name="Delwiche C.F."/>
            <person name="Dyhrman S.T."/>
            <person name="Glockner G."/>
            <person name="John U."/>
            <person name="Richards T."/>
            <person name="Worden A.Z."/>
            <person name="Zhang X."/>
            <person name="Grigoriev I.V."/>
            <person name="Allen A.E."/>
            <person name="Bidle K."/>
            <person name="Borodovsky M."/>
            <person name="Bowler C."/>
            <person name="Brownlee C."/>
            <person name="Cock J.M."/>
            <person name="Elias M."/>
            <person name="Gladyshev V.N."/>
            <person name="Groth M."/>
            <person name="Guda C."/>
            <person name="Hadaegh A."/>
            <person name="Iglesias-Rodriguez M.D."/>
            <person name="Jenkins J."/>
            <person name="Jones B.M."/>
            <person name="Lawson T."/>
            <person name="Leese F."/>
            <person name="Lindquist E."/>
            <person name="Lobanov A."/>
            <person name="Lomsadze A."/>
            <person name="Malik S.B."/>
            <person name="Marsh M.E."/>
            <person name="Mackinder L."/>
            <person name="Mock T."/>
            <person name="Mueller-Roeber B."/>
            <person name="Pagarete A."/>
            <person name="Parker M."/>
            <person name="Probert I."/>
            <person name="Quesneville H."/>
            <person name="Raines C."/>
            <person name="Rensing S.A."/>
            <person name="Riano-Pachon D.M."/>
            <person name="Richier S."/>
            <person name="Rokitta S."/>
            <person name="Shiraiwa Y."/>
            <person name="Soanes D.M."/>
            <person name="van der Giezen M."/>
            <person name="Wahlund T.M."/>
            <person name="Williams B."/>
            <person name="Wilson W."/>
            <person name="Wolfe G."/>
            <person name="Wurch L.L."/>
        </authorList>
    </citation>
    <scope>NUCLEOTIDE SEQUENCE</scope>
</reference>
<name>A0A0D3K3W8_EMIH1</name>
<dbReference type="PROSITE" id="PS50088">
    <property type="entry name" value="ANK_REPEAT"/>
    <property type="match status" value="1"/>
</dbReference>
<dbReference type="GeneID" id="17275726"/>
<protein>
    <recommendedName>
        <fullName evidence="7">Fe2OG dioxygenase domain-containing protein</fullName>
    </recommendedName>
</protein>
<feature type="region of interest" description="Disordered" evidence="4">
    <location>
        <begin position="56"/>
        <end position="83"/>
    </location>
</feature>
<dbReference type="KEGG" id="ehx:EMIHUDRAFT_232784"/>
<keyword evidence="6" id="KW-1185">Reference proteome</keyword>
<dbReference type="PaxDb" id="2903-EOD30453"/>
<accession>A0A0D3K3W8</accession>
<dbReference type="RefSeq" id="XP_005782882.1">
    <property type="nucleotide sequence ID" value="XM_005782825.1"/>
</dbReference>
<keyword evidence="2 3" id="KW-0040">ANK repeat</keyword>
<evidence type="ECO:0000256" key="2">
    <source>
        <dbReference type="ARBA" id="ARBA00023043"/>
    </source>
</evidence>
<dbReference type="Pfam" id="PF12796">
    <property type="entry name" value="Ank_2"/>
    <property type="match status" value="1"/>
</dbReference>
<dbReference type="Proteomes" id="UP000013827">
    <property type="component" value="Unassembled WGS sequence"/>
</dbReference>
<dbReference type="InterPro" id="IPR036770">
    <property type="entry name" value="Ankyrin_rpt-contain_sf"/>
</dbReference>
<dbReference type="HOGENOM" id="CLU_370662_0_0_1"/>
<evidence type="ECO:0000256" key="1">
    <source>
        <dbReference type="ARBA" id="ARBA00022737"/>
    </source>
</evidence>
<evidence type="ECO:0000313" key="5">
    <source>
        <dbReference type="EnsemblProtists" id="EOD30453"/>
    </source>
</evidence>
<dbReference type="EnsemblProtists" id="EOD30453">
    <property type="protein sequence ID" value="EOD30453"/>
    <property type="gene ID" value="EMIHUDRAFT_232784"/>
</dbReference>
<dbReference type="SUPFAM" id="SSF48403">
    <property type="entry name" value="Ankyrin repeat"/>
    <property type="match status" value="1"/>
</dbReference>
<dbReference type="InterPro" id="IPR002110">
    <property type="entry name" value="Ankyrin_rpt"/>
</dbReference>
<feature type="repeat" description="ANK" evidence="3">
    <location>
        <begin position="113"/>
        <end position="145"/>
    </location>
</feature>
<dbReference type="PANTHER" id="PTHR24173">
    <property type="entry name" value="ANKYRIN REPEAT CONTAINING"/>
    <property type="match status" value="1"/>
</dbReference>
<evidence type="ECO:0000313" key="6">
    <source>
        <dbReference type="Proteomes" id="UP000013827"/>
    </source>
</evidence>
<dbReference type="AlphaFoldDB" id="A0A0D3K3W8"/>
<sequence>MGKSGGSKAQQHKPPSAKRKADTHFTTIAVVAAISSALAASILPCWLSNPLQPPPERREGVVAGQGSAGARTIAEPARSPKDRRLVHAVQQGNAELVRALLKSGASPQARESTGLTGLHRAVAAGSVGVVRVLIEFNASLEALDAHNHATPLDFAADTFSPEASKEHLDRQLEIARLLVEAGAEVGAATLGRLLRKPLLAAFLFHRAPRAALYAGRSAASWLRSLAERCSFADEREDEVEKATAASLLEAFMSGDPGLESFASGALWSFAAAAVGRRSWRQAALACEAAAAAIDAPNASAADGWIEAQQLAILAWQAAGELEGILRARAAYTAVVHRVPPHDCRGGSDSTGGSGVGTVPVCRSEAIGLTDFGQAWTPGLIGHETTARAKGAAAARGFATRRHRLRHDAEQLEYLLGAVGNGSLRQSGLTEAMLRATLHSHERLLDALPREEATAPRARAGESLDEWLSRRQAEAHTIGAVVLSPAQFGEIKHWHNRLAHVHDAQLPPGETVLGATSRALAEAQATYGSASPSVAVVDGLLSAAALEAALEFAMRSTVWWDSKAGYLGTYARAEGGTFSGGELAHFQLIEPTVAELRRAMPRVLCSHRLTATWMYKYDDEMQAGINIHADEAAVNLNIWLTPDEALSAADSAEGGLVVYTEKPPASWTGAQRNHGGDNEAARRRLLEESGFRNVTVPYRQNRLVVFESDLFHRSGRVAFKPGYRNRRINWTLLFGRRGDRCVLPRSRAASSP</sequence>
<evidence type="ECO:0000256" key="3">
    <source>
        <dbReference type="PROSITE-ProRule" id="PRU00023"/>
    </source>
</evidence>
<proteinExistence type="predicted"/>
<dbReference type="SMART" id="SM00248">
    <property type="entry name" value="ANK"/>
    <property type="match status" value="3"/>
</dbReference>
<keyword evidence="1" id="KW-0677">Repeat</keyword>
<dbReference type="PROSITE" id="PS50297">
    <property type="entry name" value="ANK_REP_REGION"/>
    <property type="match status" value="1"/>
</dbReference>